<protein>
    <submittedName>
        <fullName evidence="1">Uncharacterized protein</fullName>
    </submittedName>
</protein>
<proteinExistence type="predicted"/>
<reference evidence="1" key="1">
    <citation type="journal article" date="2014" name="Genome Biol. Evol.">
        <title>Pangenome evidence for extensive interdomain horizontal transfer affecting lineage core and shell genes in uncultured planktonic thaumarchaeota and euryarchaeota.</title>
        <authorList>
            <person name="Deschamps P."/>
            <person name="Zivanovic Y."/>
            <person name="Moreira D."/>
            <person name="Rodriguez-Valera F."/>
            <person name="Lopez-Garcia P."/>
        </authorList>
    </citation>
    <scope>NUCLEOTIDE SEQUENCE</scope>
</reference>
<accession>A0A075G902</accession>
<evidence type="ECO:0000313" key="1">
    <source>
        <dbReference type="EMBL" id="AIE98222.1"/>
    </source>
</evidence>
<dbReference type="EMBL" id="KF900530">
    <property type="protein sequence ID" value="AIE98222.1"/>
    <property type="molecule type" value="Genomic_DNA"/>
</dbReference>
<dbReference type="AlphaFoldDB" id="A0A075G902"/>
<organism evidence="1">
    <name type="scientific">uncultured marine thaumarchaeote KM3_04_H06</name>
    <dbReference type="NCBI Taxonomy" id="1455967"/>
    <lineage>
        <taxon>Archaea</taxon>
        <taxon>Nitrososphaerota</taxon>
        <taxon>environmental samples</taxon>
    </lineage>
</organism>
<name>A0A075G902_9ARCH</name>
<sequence length="138" mass="16377">MTQKKIRINLEDSSGGKYKFDLEGNVTRDKVLKLFELMDVMDIEQAQETPNFDTLGGKIWYIIENYFPTGRFTSSLVLQKYEDEYNEPDAIYHERKKEPIKLSVVSTYLARFASQNKIKRERTGREWSYQITRLVQKH</sequence>